<evidence type="ECO:0000313" key="11">
    <source>
        <dbReference type="Proteomes" id="UP000237631"/>
    </source>
</evidence>
<dbReference type="PANTHER" id="PTHR28127:SF1">
    <property type="entry name" value="RIBOSOME ASSEMBLY PROTEIN 3"/>
    <property type="match status" value="1"/>
</dbReference>
<keyword evidence="7" id="KW-0687">Ribonucleoprotein</keyword>
<evidence type="ECO:0000313" key="10">
    <source>
        <dbReference type="EMBL" id="PPJ59271.1"/>
    </source>
</evidence>
<name>A0A2S6CHS7_9PEZI</name>
<dbReference type="PANTHER" id="PTHR28127">
    <property type="entry name" value="RIBOSOME ASSEMBLY PROTEIN 3"/>
    <property type="match status" value="1"/>
</dbReference>
<comment type="similarity">
    <text evidence="3">Belongs to the RSA3 family.</text>
</comment>
<feature type="compositionally biased region" description="Low complexity" evidence="8">
    <location>
        <begin position="60"/>
        <end position="95"/>
    </location>
</feature>
<evidence type="ECO:0000256" key="1">
    <source>
        <dbReference type="ARBA" id="ARBA00003035"/>
    </source>
</evidence>
<evidence type="ECO:0000259" key="9">
    <source>
        <dbReference type="Pfam" id="PF14615"/>
    </source>
</evidence>
<evidence type="ECO:0000256" key="5">
    <source>
        <dbReference type="ARBA" id="ARBA00022517"/>
    </source>
</evidence>
<dbReference type="GO" id="GO:0030687">
    <property type="term" value="C:preribosome, large subunit precursor"/>
    <property type="evidence" value="ECO:0007669"/>
    <property type="project" value="TreeGrafter"/>
</dbReference>
<proteinExistence type="inferred from homology"/>
<evidence type="ECO:0000256" key="8">
    <source>
        <dbReference type="SAM" id="MobiDB-lite"/>
    </source>
</evidence>
<keyword evidence="11" id="KW-1185">Reference proteome</keyword>
<reference evidence="11" key="1">
    <citation type="journal article" date="2017" name="bioRxiv">
        <title>Conservation of a gene cluster reveals novel cercosporin biosynthetic mechanisms and extends production to the genus Colletotrichum.</title>
        <authorList>
            <person name="de Jonge R."/>
            <person name="Ebert M.K."/>
            <person name="Huitt-Roehl C.R."/>
            <person name="Pal P."/>
            <person name="Suttle J.C."/>
            <person name="Spanner R.E."/>
            <person name="Neubauer J.D."/>
            <person name="Jurick W.M.II."/>
            <person name="Stott K.A."/>
            <person name="Secor G.A."/>
            <person name="Thomma B.P.H.J."/>
            <person name="Van de Peer Y."/>
            <person name="Townsend C.A."/>
            <person name="Bolton M.D."/>
        </authorList>
    </citation>
    <scope>NUCLEOTIDE SEQUENCE [LARGE SCALE GENOMIC DNA]</scope>
    <source>
        <strain evidence="11">CBS538.71</strain>
    </source>
</reference>
<comment type="subcellular location">
    <subcellularLocation>
        <location evidence="2">Nucleus</location>
        <location evidence="2">Nucleolus</location>
    </subcellularLocation>
</comment>
<dbReference type="AlphaFoldDB" id="A0A2S6CHS7"/>
<dbReference type="EMBL" id="PNEN01000397">
    <property type="protein sequence ID" value="PPJ59271.1"/>
    <property type="molecule type" value="Genomic_DNA"/>
</dbReference>
<dbReference type="GO" id="GO:0000027">
    <property type="term" value="P:ribosomal large subunit assembly"/>
    <property type="evidence" value="ECO:0007669"/>
    <property type="project" value="TreeGrafter"/>
</dbReference>
<gene>
    <name evidence="10" type="ORF">CBER1_04240</name>
</gene>
<feature type="compositionally biased region" description="Basic residues" evidence="8">
    <location>
        <begin position="47"/>
        <end position="57"/>
    </location>
</feature>
<evidence type="ECO:0000256" key="3">
    <source>
        <dbReference type="ARBA" id="ARBA00006256"/>
    </source>
</evidence>
<feature type="compositionally biased region" description="Polar residues" evidence="8">
    <location>
        <begin position="23"/>
        <end position="40"/>
    </location>
</feature>
<feature type="region of interest" description="Disordered" evidence="8">
    <location>
        <begin position="1"/>
        <end position="122"/>
    </location>
</feature>
<keyword evidence="5" id="KW-0690">Ribosome biogenesis</keyword>
<comment type="function">
    <text evidence="1">Required for efficient biogenesis of the 60S ribosomal subunit.</text>
</comment>
<evidence type="ECO:0000256" key="4">
    <source>
        <dbReference type="ARBA" id="ARBA00015339"/>
    </source>
</evidence>
<accession>A0A2S6CHS7</accession>
<dbReference type="GO" id="GO:0005730">
    <property type="term" value="C:nucleolus"/>
    <property type="evidence" value="ECO:0007669"/>
    <property type="project" value="UniProtKB-SubCell"/>
</dbReference>
<sequence>MEQEDEGGGRPEILRRQDLEFSHISTSGKSPMLSGQSQQPNMPPKKVEKKRRNKRKSRTEVSSASSSSSSSSDTESDVSIPAPKIKPTKTKSATKQPEESALNSDSDSAPVFTQKKPKPDPEKAFEEFYLRQVTKEFANDLDRLRSAGDFNAKSVPLLISALKQGTACFSQDEKRKVVEALER</sequence>
<dbReference type="InterPro" id="IPR051898">
    <property type="entry name" value="Ribosome_Assembly_3"/>
</dbReference>
<dbReference type="Proteomes" id="UP000237631">
    <property type="component" value="Unassembled WGS sequence"/>
</dbReference>
<organism evidence="10 11">
    <name type="scientific">Cercospora berteroae</name>
    <dbReference type="NCBI Taxonomy" id="357750"/>
    <lineage>
        <taxon>Eukaryota</taxon>
        <taxon>Fungi</taxon>
        <taxon>Dikarya</taxon>
        <taxon>Ascomycota</taxon>
        <taxon>Pezizomycotina</taxon>
        <taxon>Dothideomycetes</taxon>
        <taxon>Dothideomycetidae</taxon>
        <taxon>Mycosphaerellales</taxon>
        <taxon>Mycosphaerellaceae</taxon>
        <taxon>Cercospora</taxon>
    </lineage>
</organism>
<comment type="caution">
    <text evidence="10">The sequence shown here is derived from an EMBL/GenBank/DDBJ whole genome shotgun (WGS) entry which is preliminary data.</text>
</comment>
<dbReference type="STRING" id="357750.A0A2S6CHS7"/>
<evidence type="ECO:0000256" key="2">
    <source>
        <dbReference type="ARBA" id="ARBA00004604"/>
    </source>
</evidence>
<protein>
    <recommendedName>
        <fullName evidence="4">Ribosome assembly protein 3</fullName>
    </recommendedName>
</protein>
<evidence type="ECO:0000256" key="7">
    <source>
        <dbReference type="ARBA" id="ARBA00023274"/>
    </source>
</evidence>
<dbReference type="OrthoDB" id="69550at2759"/>
<evidence type="ECO:0000256" key="6">
    <source>
        <dbReference type="ARBA" id="ARBA00023242"/>
    </source>
</evidence>
<feature type="compositionally biased region" description="Basic and acidic residues" evidence="8">
    <location>
        <begin position="7"/>
        <end position="21"/>
    </location>
</feature>
<dbReference type="Pfam" id="PF14615">
    <property type="entry name" value="Rsa3"/>
    <property type="match status" value="1"/>
</dbReference>
<feature type="domain" description="Ribosome-assembly protein 3 C-terminal" evidence="9">
    <location>
        <begin position="125"/>
        <end position="170"/>
    </location>
</feature>
<dbReference type="InterPro" id="IPR028217">
    <property type="entry name" value="Rsa3_C"/>
</dbReference>
<keyword evidence="6" id="KW-0539">Nucleus</keyword>